<reference evidence="2 3" key="1">
    <citation type="submission" date="2018-01" db="EMBL/GenBank/DDBJ databases">
        <title>Whole genome sequencing of Histamine producing bacteria.</title>
        <authorList>
            <person name="Butler K."/>
        </authorList>
    </citation>
    <scope>NUCLEOTIDE SEQUENCE [LARGE SCALE GENOMIC DNA]</scope>
    <source>
        <strain evidence="2 3">FS-7.2</strain>
    </source>
</reference>
<sequence>MKNKTDAKQMVIALQNLFNQQGKIDTNDIVELSKRPSCEKSHGFTSHFKKPIISDKTVFLIIEKTESVGVSILKGKASLTYQNRDKNTAFRSTPIDKEIFSDMFYHVIENSSKLSIQNLIDFFSFSDIESLPDDLKQKAEEEIKQGDIVLNKTKKLFEAQETMLNDFVKDSLTAISLTKRKNTLVGLQIKDTDEYKLVSKLEVQLQEAKTQLNKKKIEIDKNLSKINKVALDTSIYEESEKFKQQLVPLLSLADTISTCDNYEFDAIVAKTEVIRICENLCNFTASATKGLYYPDEWGVKMIIARADTHNTFSPVELMFKDQI</sequence>
<dbReference type="RefSeq" id="WP_107289246.1">
    <property type="nucleotide sequence ID" value="NZ_PYNF01000003.1"/>
</dbReference>
<accession>A0A2T3KLR5</accession>
<dbReference type="Proteomes" id="UP000241426">
    <property type="component" value="Unassembled WGS sequence"/>
</dbReference>
<name>A0A2T3KLR5_9GAMM</name>
<evidence type="ECO:0000313" key="3">
    <source>
        <dbReference type="Proteomes" id="UP000241426"/>
    </source>
</evidence>
<evidence type="ECO:0000256" key="1">
    <source>
        <dbReference type="SAM" id="Coils"/>
    </source>
</evidence>
<protein>
    <submittedName>
        <fullName evidence="2">Uncharacterized protein</fullName>
    </submittedName>
</protein>
<comment type="caution">
    <text evidence="2">The sequence shown here is derived from an EMBL/GenBank/DDBJ whole genome shotgun (WGS) entry which is preliminary data.</text>
</comment>
<organism evidence="2 3">
    <name type="scientific">Photobacterium kishitanii</name>
    <dbReference type="NCBI Taxonomy" id="318456"/>
    <lineage>
        <taxon>Bacteria</taxon>
        <taxon>Pseudomonadati</taxon>
        <taxon>Pseudomonadota</taxon>
        <taxon>Gammaproteobacteria</taxon>
        <taxon>Vibrionales</taxon>
        <taxon>Vibrionaceae</taxon>
        <taxon>Photobacterium</taxon>
    </lineage>
</organism>
<dbReference type="AlphaFoldDB" id="A0A2T3KLR5"/>
<evidence type="ECO:0000313" key="2">
    <source>
        <dbReference type="EMBL" id="PSV00616.1"/>
    </source>
</evidence>
<gene>
    <name evidence="2" type="ORF">C9J27_05625</name>
</gene>
<proteinExistence type="predicted"/>
<dbReference type="EMBL" id="PYNF01000003">
    <property type="protein sequence ID" value="PSV00616.1"/>
    <property type="molecule type" value="Genomic_DNA"/>
</dbReference>
<keyword evidence="1" id="KW-0175">Coiled coil</keyword>
<feature type="coiled-coil region" evidence="1">
    <location>
        <begin position="198"/>
        <end position="225"/>
    </location>
</feature>